<comment type="caution">
    <text evidence="6">The sequence shown here is derived from an EMBL/GenBank/DDBJ whole genome shotgun (WGS) entry which is preliminary data.</text>
</comment>
<dbReference type="Gene3D" id="3.90.1280.10">
    <property type="entry name" value="HSP33 redox switch-like"/>
    <property type="match status" value="1"/>
</dbReference>
<dbReference type="EMBL" id="LAZR01005177">
    <property type="protein sequence ID" value="KKN02170.1"/>
    <property type="molecule type" value="Genomic_DNA"/>
</dbReference>
<dbReference type="InterPro" id="IPR023212">
    <property type="entry name" value="Hsp33_helix_hairpin_bin_dom_sf"/>
</dbReference>
<dbReference type="SUPFAM" id="SSF64397">
    <property type="entry name" value="Hsp33 domain"/>
    <property type="match status" value="1"/>
</dbReference>
<sequence length="284" mass="32388">MASRDQFQRFIFEHSQVRGAWVKLDESFQEITNQAPYPESIRGLLGEALVASIVMSSSLKFEGTLSIQAQGKGPLRTLMAECSHDRKIRGLARFDEHAVSEESFHNLLGEGRMAITITPQQGNRYQGVVPRERDSLAGCLEEYFERSEQIPTSLFLFSSEHGAAGLMLQRLPGATEQDDELWERVNHLARTVKADELLELDSETLLHRLFHEETVRLFDAENVAFQCNCSEERTRNALEAIGKDECYSILEERGAIDMDCQFCHAHYRFDRNDIDHLFAGHTLH</sequence>
<dbReference type="NCBIfam" id="NF001033">
    <property type="entry name" value="PRK00114.1"/>
    <property type="match status" value="1"/>
</dbReference>
<dbReference type="PANTHER" id="PTHR30111">
    <property type="entry name" value="33 KDA CHAPERONIN"/>
    <property type="match status" value="1"/>
</dbReference>
<evidence type="ECO:0000256" key="5">
    <source>
        <dbReference type="ARBA" id="ARBA00023284"/>
    </source>
</evidence>
<dbReference type="InterPro" id="IPR016154">
    <property type="entry name" value="Heat_shock_Hsp33_C"/>
</dbReference>
<dbReference type="GO" id="GO:0051082">
    <property type="term" value="F:unfolded protein binding"/>
    <property type="evidence" value="ECO:0007669"/>
    <property type="project" value="InterPro"/>
</dbReference>
<keyword evidence="3" id="KW-1015">Disulfide bond</keyword>
<keyword evidence="2" id="KW-0862">Zinc</keyword>
<gene>
    <name evidence="6" type="ORF">LCGC14_1120450</name>
</gene>
<evidence type="ECO:0000256" key="4">
    <source>
        <dbReference type="ARBA" id="ARBA00023186"/>
    </source>
</evidence>
<dbReference type="AlphaFoldDB" id="A0A0F9M449"/>
<dbReference type="InterPro" id="IPR000397">
    <property type="entry name" value="Heat_shock_Hsp33"/>
</dbReference>
<dbReference type="GO" id="GO:0042026">
    <property type="term" value="P:protein refolding"/>
    <property type="evidence" value="ECO:0007669"/>
    <property type="project" value="TreeGrafter"/>
</dbReference>
<dbReference type="CDD" id="cd00498">
    <property type="entry name" value="Hsp33"/>
    <property type="match status" value="1"/>
</dbReference>
<dbReference type="InterPro" id="IPR016153">
    <property type="entry name" value="Heat_shock_Hsp33_N"/>
</dbReference>
<keyword evidence="4" id="KW-0143">Chaperone</keyword>
<evidence type="ECO:0000313" key="6">
    <source>
        <dbReference type="EMBL" id="KKN02170.1"/>
    </source>
</evidence>
<dbReference type="GO" id="GO:0005737">
    <property type="term" value="C:cytoplasm"/>
    <property type="evidence" value="ECO:0007669"/>
    <property type="project" value="InterPro"/>
</dbReference>
<evidence type="ECO:0000256" key="2">
    <source>
        <dbReference type="ARBA" id="ARBA00022833"/>
    </source>
</evidence>
<dbReference type="SUPFAM" id="SSF118352">
    <property type="entry name" value="HSP33 redox switch-like"/>
    <property type="match status" value="1"/>
</dbReference>
<keyword evidence="1" id="KW-0963">Cytoplasm</keyword>
<dbReference type="GO" id="GO:0044183">
    <property type="term" value="F:protein folding chaperone"/>
    <property type="evidence" value="ECO:0007669"/>
    <property type="project" value="TreeGrafter"/>
</dbReference>
<dbReference type="PANTHER" id="PTHR30111:SF1">
    <property type="entry name" value="33 KDA CHAPERONIN"/>
    <property type="match status" value="1"/>
</dbReference>
<dbReference type="Gene3D" id="1.10.287.480">
    <property type="entry name" value="helix hairpin bin"/>
    <property type="match status" value="1"/>
</dbReference>
<evidence type="ECO:0000256" key="1">
    <source>
        <dbReference type="ARBA" id="ARBA00022490"/>
    </source>
</evidence>
<reference evidence="6" key="1">
    <citation type="journal article" date="2015" name="Nature">
        <title>Complex archaea that bridge the gap between prokaryotes and eukaryotes.</title>
        <authorList>
            <person name="Spang A."/>
            <person name="Saw J.H."/>
            <person name="Jorgensen S.L."/>
            <person name="Zaremba-Niedzwiedzka K."/>
            <person name="Martijn J."/>
            <person name="Lind A.E."/>
            <person name="van Eijk R."/>
            <person name="Schleper C."/>
            <person name="Guy L."/>
            <person name="Ettema T.J."/>
        </authorList>
    </citation>
    <scope>NUCLEOTIDE SEQUENCE</scope>
</reference>
<name>A0A0F9M449_9ZZZZ</name>
<dbReference type="HAMAP" id="MF_00117">
    <property type="entry name" value="HslO"/>
    <property type="match status" value="1"/>
</dbReference>
<dbReference type="Gene3D" id="3.55.30.10">
    <property type="entry name" value="Hsp33 domain"/>
    <property type="match status" value="1"/>
</dbReference>
<dbReference type="PIRSF" id="PIRSF005261">
    <property type="entry name" value="Heat_shock_Hsp33"/>
    <property type="match status" value="1"/>
</dbReference>
<dbReference type="Pfam" id="PF01430">
    <property type="entry name" value="HSP33"/>
    <property type="match status" value="1"/>
</dbReference>
<proteinExistence type="inferred from homology"/>
<protein>
    <recommendedName>
        <fullName evidence="7">33 kDa chaperonin</fullName>
    </recommendedName>
</protein>
<accession>A0A0F9M449</accession>
<organism evidence="6">
    <name type="scientific">marine sediment metagenome</name>
    <dbReference type="NCBI Taxonomy" id="412755"/>
    <lineage>
        <taxon>unclassified sequences</taxon>
        <taxon>metagenomes</taxon>
        <taxon>ecological metagenomes</taxon>
    </lineage>
</organism>
<evidence type="ECO:0008006" key="7">
    <source>
        <dbReference type="Google" id="ProtNLM"/>
    </source>
</evidence>
<keyword evidence="5" id="KW-0676">Redox-active center</keyword>
<evidence type="ECO:0000256" key="3">
    <source>
        <dbReference type="ARBA" id="ARBA00023157"/>
    </source>
</evidence>